<dbReference type="InterPro" id="IPR050418">
    <property type="entry name" value="D-iso_2-hydroxyacid_DH_PdxB"/>
</dbReference>
<dbReference type="SUPFAM" id="SSF51735">
    <property type="entry name" value="NAD(P)-binding Rossmann-fold domains"/>
    <property type="match status" value="1"/>
</dbReference>
<dbReference type="InterPro" id="IPR006140">
    <property type="entry name" value="D-isomer_DH_NAD-bd"/>
</dbReference>
<evidence type="ECO:0000256" key="1">
    <source>
        <dbReference type="ARBA" id="ARBA00005854"/>
    </source>
</evidence>
<evidence type="ECO:0000256" key="2">
    <source>
        <dbReference type="ARBA" id="ARBA00023002"/>
    </source>
</evidence>
<dbReference type="GO" id="GO:0016616">
    <property type="term" value="F:oxidoreductase activity, acting on the CH-OH group of donors, NAD or NADP as acceptor"/>
    <property type="evidence" value="ECO:0007669"/>
    <property type="project" value="InterPro"/>
</dbReference>
<feature type="domain" description="D-isomer specific 2-hydroxyacid dehydrogenase catalytic" evidence="5">
    <location>
        <begin position="21"/>
        <end position="315"/>
    </location>
</feature>
<comment type="similarity">
    <text evidence="1 4">Belongs to the D-isomer specific 2-hydroxyacid dehydrogenase family.</text>
</comment>
<feature type="domain" description="D-isomer specific 2-hydroxyacid dehydrogenase NAD-binding" evidence="6">
    <location>
        <begin position="104"/>
        <end position="285"/>
    </location>
</feature>
<dbReference type="PANTHER" id="PTHR43761">
    <property type="entry name" value="D-ISOMER SPECIFIC 2-HYDROXYACID DEHYDROGENASE FAMILY PROTEIN (AFU_ORTHOLOGUE AFUA_1G13630)"/>
    <property type="match status" value="1"/>
</dbReference>
<dbReference type="PANTHER" id="PTHR43761:SF1">
    <property type="entry name" value="D-ISOMER SPECIFIC 2-HYDROXYACID DEHYDROGENASE CATALYTIC DOMAIN-CONTAINING PROTEIN-RELATED"/>
    <property type="match status" value="1"/>
</dbReference>
<dbReference type="Gene3D" id="3.40.50.720">
    <property type="entry name" value="NAD(P)-binding Rossmann-like Domain"/>
    <property type="match status" value="2"/>
</dbReference>
<evidence type="ECO:0000256" key="3">
    <source>
        <dbReference type="ARBA" id="ARBA00023027"/>
    </source>
</evidence>
<evidence type="ECO:0000259" key="5">
    <source>
        <dbReference type="Pfam" id="PF00389"/>
    </source>
</evidence>
<keyword evidence="2 4" id="KW-0560">Oxidoreductase</keyword>
<evidence type="ECO:0000259" key="6">
    <source>
        <dbReference type="Pfam" id="PF02826"/>
    </source>
</evidence>
<reference evidence="7 8" key="1">
    <citation type="submission" date="2023-11" db="EMBL/GenBank/DDBJ databases">
        <title>An acidophilic fungus is an integral part of prey digestion in a carnivorous sundew plant.</title>
        <authorList>
            <person name="Tsai I.J."/>
        </authorList>
    </citation>
    <scope>NUCLEOTIDE SEQUENCE [LARGE SCALE GENOMIC DNA]</scope>
    <source>
        <strain evidence="7">169a</strain>
    </source>
</reference>
<dbReference type="Pfam" id="PF00389">
    <property type="entry name" value="2-Hacid_dh"/>
    <property type="match status" value="1"/>
</dbReference>
<dbReference type="Proteomes" id="UP001303373">
    <property type="component" value="Chromosome 8"/>
</dbReference>
<evidence type="ECO:0000313" key="7">
    <source>
        <dbReference type="EMBL" id="WPH02638.1"/>
    </source>
</evidence>
<sequence length="319" mass="34492">MKHRVVGLDGWVQPLPLDFEHDIVIHDLTSPAQLVERIKDATIVYTANQRVTREGIEAATHLQLINCNGTGTDHVDKDAAREHGVTVTHVPAQNTESVAEHAFALYYALRRRVLQAHEIVMASDIWPVGGAALKKLGPPTRTNSEETLVVVGYGALGKYVEKTATALGMKVLIAERKGATVTRPDRTPFDEAIKVGTVFILVAPLDEHTRNMIGESELGAMDPTALIVNVGRGGVVNEQALVDALKSNKIGGAATDVFETEPATKDNSPLVDPSIPNLLLSPHIAWYSKRTIDNTLKIMKSNVENFVAGKPTNVVVAGR</sequence>
<evidence type="ECO:0000256" key="4">
    <source>
        <dbReference type="RuleBase" id="RU003719"/>
    </source>
</evidence>
<dbReference type="Pfam" id="PF02826">
    <property type="entry name" value="2-Hacid_dh_C"/>
    <property type="match status" value="1"/>
</dbReference>
<protein>
    <submittedName>
        <fullName evidence="7">Hydroxypyruvate reductase</fullName>
    </submittedName>
</protein>
<accession>A0AAQ3RD88</accession>
<proteinExistence type="inferred from homology"/>
<keyword evidence="3" id="KW-0520">NAD</keyword>
<dbReference type="InterPro" id="IPR036291">
    <property type="entry name" value="NAD(P)-bd_dom_sf"/>
</dbReference>
<gene>
    <name evidence="7" type="ORF">R9X50_00550300</name>
</gene>
<dbReference type="SUPFAM" id="SSF52283">
    <property type="entry name" value="Formate/glycerate dehydrogenase catalytic domain-like"/>
    <property type="match status" value="1"/>
</dbReference>
<dbReference type="GO" id="GO:0051287">
    <property type="term" value="F:NAD binding"/>
    <property type="evidence" value="ECO:0007669"/>
    <property type="project" value="InterPro"/>
</dbReference>
<keyword evidence="8" id="KW-1185">Reference proteome</keyword>
<name>A0AAQ3RD88_9PEZI</name>
<evidence type="ECO:0000313" key="8">
    <source>
        <dbReference type="Proteomes" id="UP001303373"/>
    </source>
</evidence>
<dbReference type="EMBL" id="CP138587">
    <property type="protein sequence ID" value="WPH02638.1"/>
    <property type="molecule type" value="Genomic_DNA"/>
</dbReference>
<organism evidence="7 8">
    <name type="scientific">Acrodontium crateriforme</name>
    <dbReference type="NCBI Taxonomy" id="150365"/>
    <lineage>
        <taxon>Eukaryota</taxon>
        <taxon>Fungi</taxon>
        <taxon>Dikarya</taxon>
        <taxon>Ascomycota</taxon>
        <taxon>Pezizomycotina</taxon>
        <taxon>Dothideomycetes</taxon>
        <taxon>Dothideomycetidae</taxon>
        <taxon>Mycosphaerellales</taxon>
        <taxon>Teratosphaeriaceae</taxon>
        <taxon>Acrodontium</taxon>
    </lineage>
</organism>
<dbReference type="AlphaFoldDB" id="A0AAQ3RD88"/>
<dbReference type="InterPro" id="IPR006139">
    <property type="entry name" value="D-isomer_2_OHA_DH_cat_dom"/>
</dbReference>